<evidence type="ECO:0000256" key="7">
    <source>
        <dbReference type="ARBA" id="ARBA00023033"/>
    </source>
</evidence>
<dbReference type="SUPFAM" id="SSF50249">
    <property type="entry name" value="Nucleic acid-binding proteins"/>
    <property type="match status" value="2"/>
</dbReference>
<dbReference type="SUPFAM" id="SSF52540">
    <property type="entry name" value="P-loop containing nucleoside triphosphate hydrolases"/>
    <property type="match status" value="1"/>
</dbReference>
<feature type="binding site" description="axial binding residue" evidence="8">
    <location>
        <position position="707"/>
    </location>
    <ligand>
        <name>heme</name>
        <dbReference type="ChEBI" id="CHEBI:30413"/>
    </ligand>
    <ligandPart>
        <name>Fe</name>
        <dbReference type="ChEBI" id="CHEBI:18248"/>
    </ligandPart>
</feature>
<dbReference type="InterPro" id="IPR036396">
    <property type="entry name" value="Cyt_P450_sf"/>
</dbReference>
<keyword evidence="6 8" id="KW-0408">Iron</keyword>
<dbReference type="EMBL" id="JBCNJP010000025">
    <property type="protein sequence ID" value="KAK9053969.1"/>
    <property type="molecule type" value="Genomic_DNA"/>
</dbReference>
<dbReference type="SUPFAM" id="SSF48264">
    <property type="entry name" value="Cytochrome P450"/>
    <property type="match status" value="1"/>
</dbReference>
<evidence type="ECO:0000259" key="10">
    <source>
        <dbReference type="Pfam" id="PF21530"/>
    </source>
</evidence>
<keyword evidence="7" id="KW-0503">Monooxygenase</keyword>
<dbReference type="Gene3D" id="2.40.50.140">
    <property type="entry name" value="Nucleic acid-binding proteins"/>
    <property type="match status" value="2"/>
</dbReference>
<name>A0AAP0GMU4_9ASTR</name>
<evidence type="ECO:0000256" key="4">
    <source>
        <dbReference type="ARBA" id="ARBA00022723"/>
    </source>
</evidence>
<sequence length="770" mass="88268">MDPPALTITMLNELDISKRDQFIKVRILRKWGQPDRKKPDENFSIEMIIMDEQGNRMQANVLKRWFSRFEQYLEENACLLIKNPNLGLNNAKYKYSDNVNKVCLGSETYVKKCHDFHGPKHGFFFNSFQSIKAEEVSEFTTIDVIGHIVRFFTADKTDNKLTMEIEDLEGNNVYLTLWNTYANQMRLYVSGHLDEKFFIVIVQLGRVKFYKGNPYVSNSFGDVVSKVFINSDIDDINEYKKRLNEKNPSATHRPFGLSMFISPEDDFLIYTEFCLYSPDVLNGLKLSGLPNHKLVLKVGVPVMLLRNIDQKNGLCNGTRLQVVRLGGRVIEAEVISGTNIGTRTLIPRISLTPSDKKIPFKFRRRQFPLAVCFAMTVNKSQGQSLSKVGVYLREPVFSHGQLYVALSRVKSREGLKLLILDKDGKVTNKTTNVVYTEIFERTLTINVTTIVRSPEASEGRWWSGDEEIEHVDSLLTILAYTNAFCVTDYFPWLRWLTDFDGHEKIIRNAIHVARKYQDHLIEERIQKWKDGVKTKKDDLLDVFINLRNPQLTTDEIKAQILDLMLASSDNVSNNIEWVIAEMLKDPKILKKAINELDLLVGKDRLVQEYDLHNLNYIKACVKEAFRLHPVAPFNIPHVTTLDSIVAGYFIPKGSHVIVSRLGLGRNPGVWDDPLTFNPDRHMNHDKEVVLTDQNLHTFTFSTGRRGCPAMLLGSTMATMLLARLVQGFTWKLPPNEPEVNLEEKLHDLAKAKPLLVLAEPRLAHHLYPSN</sequence>
<dbReference type="CDD" id="cd04481">
    <property type="entry name" value="RPA1_DBD_B_like"/>
    <property type="match status" value="1"/>
</dbReference>
<dbReference type="GO" id="GO:0004497">
    <property type="term" value="F:monooxygenase activity"/>
    <property type="evidence" value="ECO:0007669"/>
    <property type="project" value="UniProtKB-KW"/>
</dbReference>
<feature type="domain" description="Replication protein A 70 kDa DNA-binding subunit B/D first OB fold" evidence="9">
    <location>
        <begin position="9"/>
        <end position="113"/>
    </location>
</feature>
<keyword evidence="3 8" id="KW-0349">Heme</keyword>
<gene>
    <name evidence="11" type="ORF">SSX86_025044</name>
</gene>
<dbReference type="InterPro" id="IPR012340">
    <property type="entry name" value="NA-bd_OB-fold"/>
</dbReference>
<proteinExistence type="inferred from homology"/>
<dbReference type="GO" id="GO:0016705">
    <property type="term" value="F:oxidoreductase activity, acting on paired donors, with incorporation or reduction of molecular oxygen"/>
    <property type="evidence" value="ECO:0007669"/>
    <property type="project" value="InterPro"/>
</dbReference>
<dbReference type="PRINTS" id="PR00463">
    <property type="entry name" value="EP450I"/>
</dbReference>
<dbReference type="GO" id="GO:0005506">
    <property type="term" value="F:iron ion binding"/>
    <property type="evidence" value="ECO:0007669"/>
    <property type="project" value="InterPro"/>
</dbReference>
<dbReference type="InterPro" id="IPR003871">
    <property type="entry name" value="RFA1B/D_OB_1st"/>
</dbReference>
<comment type="cofactor">
    <cofactor evidence="1 8">
        <name>heme</name>
        <dbReference type="ChEBI" id="CHEBI:30413"/>
    </cofactor>
</comment>
<dbReference type="InterPro" id="IPR049163">
    <property type="entry name" value="Pif1-like_2B_dom"/>
</dbReference>
<dbReference type="InterPro" id="IPR027417">
    <property type="entry name" value="P-loop_NTPase"/>
</dbReference>
<dbReference type="AlphaFoldDB" id="A0AAP0GMU4"/>
<evidence type="ECO:0000259" key="9">
    <source>
        <dbReference type="Pfam" id="PF02721"/>
    </source>
</evidence>
<dbReference type="InterPro" id="IPR002401">
    <property type="entry name" value="Cyt_P450_E_grp-I"/>
</dbReference>
<dbReference type="Pfam" id="PF00067">
    <property type="entry name" value="p450"/>
    <property type="match status" value="1"/>
</dbReference>
<accession>A0AAP0GMU4</accession>
<keyword evidence="5" id="KW-0560">Oxidoreductase</keyword>
<dbReference type="InterPro" id="IPR001128">
    <property type="entry name" value="Cyt_P450"/>
</dbReference>
<organism evidence="11 12">
    <name type="scientific">Deinandra increscens subsp. villosa</name>
    <dbReference type="NCBI Taxonomy" id="3103831"/>
    <lineage>
        <taxon>Eukaryota</taxon>
        <taxon>Viridiplantae</taxon>
        <taxon>Streptophyta</taxon>
        <taxon>Embryophyta</taxon>
        <taxon>Tracheophyta</taxon>
        <taxon>Spermatophyta</taxon>
        <taxon>Magnoliopsida</taxon>
        <taxon>eudicotyledons</taxon>
        <taxon>Gunneridae</taxon>
        <taxon>Pentapetalae</taxon>
        <taxon>asterids</taxon>
        <taxon>campanulids</taxon>
        <taxon>Asterales</taxon>
        <taxon>Asteraceae</taxon>
        <taxon>Asteroideae</taxon>
        <taxon>Heliantheae alliance</taxon>
        <taxon>Madieae</taxon>
        <taxon>Madiinae</taxon>
        <taxon>Deinandra</taxon>
    </lineage>
</organism>
<evidence type="ECO:0000256" key="3">
    <source>
        <dbReference type="ARBA" id="ARBA00022617"/>
    </source>
</evidence>
<evidence type="ECO:0000313" key="11">
    <source>
        <dbReference type="EMBL" id="KAK9053969.1"/>
    </source>
</evidence>
<comment type="similarity">
    <text evidence="2">Belongs to the cytochrome P450 family.</text>
</comment>
<evidence type="ECO:0000313" key="12">
    <source>
        <dbReference type="Proteomes" id="UP001408789"/>
    </source>
</evidence>
<dbReference type="CDD" id="cd04480">
    <property type="entry name" value="RPA1_DBD_A_like"/>
    <property type="match status" value="1"/>
</dbReference>
<dbReference type="CDD" id="cd18809">
    <property type="entry name" value="SF1_C_RecD"/>
    <property type="match status" value="1"/>
</dbReference>
<evidence type="ECO:0000256" key="5">
    <source>
        <dbReference type="ARBA" id="ARBA00023002"/>
    </source>
</evidence>
<dbReference type="FunFam" id="3.40.50.300:FF:002884">
    <property type="entry name" value="ATP-dependent DNA helicase"/>
    <property type="match status" value="1"/>
</dbReference>
<dbReference type="GO" id="GO:0020037">
    <property type="term" value="F:heme binding"/>
    <property type="evidence" value="ECO:0007669"/>
    <property type="project" value="InterPro"/>
</dbReference>
<keyword evidence="4 8" id="KW-0479">Metal-binding</keyword>
<keyword evidence="12" id="KW-1185">Reference proteome</keyword>
<comment type="caution">
    <text evidence="11">The sequence shown here is derived from an EMBL/GenBank/DDBJ whole genome shotgun (WGS) entry which is preliminary data.</text>
</comment>
<evidence type="ECO:0008006" key="13">
    <source>
        <dbReference type="Google" id="ProtNLM"/>
    </source>
</evidence>
<evidence type="ECO:0000256" key="1">
    <source>
        <dbReference type="ARBA" id="ARBA00001971"/>
    </source>
</evidence>
<dbReference type="Pfam" id="PF21530">
    <property type="entry name" value="Pif1_2B_dom"/>
    <property type="match status" value="1"/>
</dbReference>
<dbReference type="Gene3D" id="1.10.630.10">
    <property type="entry name" value="Cytochrome P450"/>
    <property type="match status" value="1"/>
</dbReference>
<evidence type="ECO:0000256" key="8">
    <source>
        <dbReference type="PIRSR" id="PIRSR602401-1"/>
    </source>
</evidence>
<protein>
    <recommendedName>
        <fullName evidence="13">DNA helicase</fullName>
    </recommendedName>
</protein>
<feature type="domain" description="DNA helicase Pif1-like 2B" evidence="10">
    <location>
        <begin position="281"/>
        <end position="325"/>
    </location>
</feature>
<dbReference type="Pfam" id="PF02721">
    <property type="entry name" value="DUF223"/>
    <property type="match status" value="1"/>
</dbReference>
<evidence type="ECO:0000256" key="6">
    <source>
        <dbReference type="ARBA" id="ARBA00023004"/>
    </source>
</evidence>
<evidence type="ECO:0000256" key="2">
    <source>
        <dbReference type="ARBA" id="ARBA00010617"/>
    </source>
</evidence>
<dbReference type="PANTHER" id="PTHR47944:SF19">
    <property type="entry name" value="CYTOCHROME P450 77A4"/>
    <property type="match status" value="1"/>
</dbReference>
<dbReference type="PANTHER" id="PTHR47944">
    <property type="entry name" value="CYTOCHROME P450 98A9"/>
    <property type="match status" value="1"/>
</dbReference>
<dbReference type="Proteomes" id="UP001408789">
    <property type="component" value="Unassembled WGS sequence"/>
</dbReference>
<reference evidence="11 12" key="1">
    <citation type="submission" date="2024-04" db="EMBL/GenBank/DDBJ databases">
        <title>The reference genome of an endangered Asteraceae, Deinandra increscens subsp. villosa, native to the Central Coast of California.</title>
        <authorList>
            <person name="Guilliams M."/>
            <person name="Hasenstab-Lehman K."/>
            <person name="Meyer R."/>
            <person name="Mcevoy S."/>
        </authorList>
    </citation>
    <scope>NUCLEOTIDE SEQUENCE [LARGE SCALE GENOMIC DNA]</scope>
    <source>
        <tissue evidence="11">Leaf</tissue>
    </source>
</reference>